<feature type="transmembrane region" description="Helical" evidence="7">
    <location>
        <begin position="85"/>
        <end position="105"/>
    </location>
</feature>
<gene>
    <name evidence="8" type="ORF">POM88_022034</name>
</gene>
<evidence type="ECO:0000256" key="3">
    <source>
        <dbReference type="ARBA" id="ARBA00022692"/>
    </source>
</evidence>
<evidence type="ECO:0000256" key="4">
    <source>
        <dbReference type="ARBA" id="ARBA00022989"/>
    </source>
</evidence>
<dbReference type="EMBL" id="JAUIZM010000005">
    <property type="protein sequence ID" value="KAK1384299.1"/>
    <property type="molecule type" value="Genomic_DNA"/>
</dbReference>
<dbReference type="PANTHER" id="PTHR11654">
    <property type="entry name" value="OLIGOPEPTIDE TRANSPORTER-RELATED"/>
    <property type="match status" value="1"/>
</dbReference>
<evidence type="ECO:0000256" key="7">
    <source>
        <dbReference type="SAM" id="Phobius"/>
    </source>
</evidence>
<dbReference type="GO" id="GO:0022857">
    <property type="term" value="F:transmembrane transporter activity"/>
    <property type="evidence" value="ECO:0007669"/>
    <property type="project" value="InterPro"/>
</dbReference>
<evidence type="ECO:0000256" key="6">
    <source>
        <dbReference type="ARBA" id="ARBA00044504"/>
    </source>
</evidence>
<reference evidence="8" key="1">
    <citation type="submission" date="2023-02" db="EMBL/GenBank/DDBJ databases">
        <title>Genome of toxic invasive species Heracleum sosnowskyi carries increased number of genes despite the absence of recent whole-genome duplications.</title>
        <authorList>
            <person name="Schelkunov M."/>
            <person name="Shtratnikova V."/>
            <person name="Makarenko M."/>
            <person name="Klepikova A."/>
            <person name="Omelchenko D."/>
            <person name="Novikova G."/>
            <person name="Obukhova E."/>
            <person name="Bogdanov V."/>
            <person name="Penin A."/>
            <person name="Logacheva M."/>
        </authorList>
    </citation>
    <scope>NUCLEOTIDE SEQUENCE</scope>
    <source>
        <strain evidence="8">Hsosn_3</strain>
        <tissue evidence="8">Leaf</tissue>
    </source>
</reference>
<comment type="subcellular location">
    <subcellularLocation>
        <location evidence="1">Membrane</location>
        <topology evidence="1">Multi-pass membrane protein</topology>
    </subcellularLocation>
</comment>
<evidence type="ECO:0000256" key="1">
    <source>
        <dbReference type="ARBA" id="ARBA00004141"/>
    </source>
</evidence>
<keyword evidence="5 7" id="KW-0472">Membrane</keyword>
<feature type="transmembrane region" description="Helical" evidence="7">
    <location>
        <begin position="126"/>
        <end position="146"/>
    </location>
</feature>
<reference evidence="8" key="2">
    <citation type="submission" date="2023-05" db="EMBL/GenBank/DDBJ databases">
        <authorList>
            <person name="Schelkunov M.I."/>
        </authorList>
    </citation>
    <scope>NUCLEOTIDE SEQUENCE</scope>
    <source>
        <strain evidence="8">Hsosn_3</strain>
        <tissue evidence="8">Leaf</tissue>
    </source>
</reference>
<proteinExistence type="inferred from homology"/>
<keyword evidence="9" id="KW-1185">Reference proteome</keyword>
<comment type="similarity">
    <text evidence="2">Belongs to the major facilitator superfamily. Proton-dependent oligopeptide transporter (POT/PTR) (TC 2.A.17) family.</text>
</comment>
<protein>
    <submittedName>
        <fullName evidence="8">Uncharacterized protein</fullName>
    </submittedName>
</protein>
<comment type="similarity">
    <text evidence="6">Belongs to the major facilitator superfamily. Phosphate:H(+) symporter (TC 2.A.1.9) family.</text>
</comment>
<sequence length="197" mass="22578">MTYRYNINDDEKTPFTRIGRVFIKAINNWRSTISQQIIDEEAPGTLHHQSFQQFKFLNKALLSPDGSKIEANICSMNDVEEAKAVLRLVPIWASCLVCTAVFSQLRTFFTKQGVTMNRSIGSHFEIPPAAFLFFSTLPIVIIIPIYDRILVPCARAITGKPSALWHNNASKNWSCTVSAVLYLYFARTYVYRRKRTF</sequence>
<dbReference type="Pfam" id="PF00854">
    <property type="entry name" value="PTR2"/>
    <property type="match status" value="1"/>
</dbReference>
<keyword evidence="3 7" id="KW-0812">Transmembrane</keyword>
<dbReference type="InterPro" id="IPR000109">
    <property type="entry name" value="POT_fam"/>
</dbReference>
<evidence type="ECO:0000256" key="5">
    <source>
        <dbReference type="ARBA" id="ARBA00023136"/>
    </source>
</evidence>
<organism evidence="8 9">
    <name type="scientific">Heracleum sosnowskyi</name>
    <dbReference type="NCBI Taxonomy" id="360622"/>
    <lineage>
        <taxon>Eukaryota</taxon>
        <taxon>Viridiplantae</taxon>
        <taxon>Streptophyta</taxon>
        <taxon>Embryophyta</taxon>
        <taxon>Tracheophyta</taxon>
        <taxon>Spermatophyta</taxon>
        <taxon>Magnoliopsida</taxon>
        <taxon>eudicotyledons</taxon>
        <taxon>Gunneridae</taxon>
        <taxon>Pentapetalae</taxon>
        <taxon>asterids</taxon>
        <taxon>campanulids</taxon>
        <taxon>Apiales</taxon>
        <taxon>Apiaceae</taxon>
        <taxon>Apioideae</taxon>
        <taxon>apioid superclade</taxon>
        <taxon>Tordylieae</taxon>
        <taxon>Tordyliinae</taxon>
        <taxon>Heracleum</taxon>
    </lineage>
</organism>
<keyword evidence="4 7" id="KW-1133">Transmembrane helix</keyword>
<dbReference type="AlphaFoldDB" id="A0AAD8IG19"/>
<dbReference type="GO" id="GO:0016020">
    <property type="term" value="C:membrane"/>
    <property type="evidence" value="ECO:0007669"/>
    <property type="project" value="UniProtKB-SubCell"/>
</dbReference>
<evidence type="ECO:0000313" key="9">
    <source>
        <dbReference type="Proteomes" id="UP001237642"/>
    </source>
</evidence>
<evidence type="ECO:0000313" key="8">
    <source>
        <dbReference type="EMBL" id="KAK1384299.1"/>
    </source>
</evidence>
<dbReference type="Gene3D" id="1.20.1250.20">
    <property type="entry name" value="MFS general substrate transporter like domains"/>
    <property type="match status" value="1"/>
</dbReference>
<dbReference type="InterPro" id="IPR036259">
    <property type="entry name" value="MFS_trans_sf"/>
</dbReference>
<dbReference type="Proteomes" id="UP001237642">
    <property type="component" value="Unassembled WGS sequence"/>
</dbReference>
<name>A0AAD8IG19_9APIA</name>
<comment type="caution">
    <text evidence="8">The sequence shown here is derived from an EMBL/GenBank/DDBJ whole genome shotgun (WGS) entry which is preliminary data.</text>
</comment>
<accession>A0AAD8IG19</accession>
<evidence type="ECO:0000256" key="2">
    <source>
        <dbReference type="ARBA" id="ARBA00005982"/>
    </source>
</evidence>